<gene>
    <name evidence="6" type="ORF">RCOM_1339940</name>
</gene>
<dbReference type="GO" id="GO:0016567">
    <property type="term" value="P:protein ubiquitination"/>
    <property type="evidence" value="ECO:0000318"/>
    <property type="project" value="GO_Central"/>
</dbReference>
<dbReference type="Gene3D" id="3.30.40.10">
    <property type="entry name" value="Zinc/RING finger domain, C3HC4 (zinc finger)"/>
    <property type="match status" value="1"/>
</dbReference>
<sequence length="165" mass="18834">MSLLAHIKLAILGALSYIHHHSARLYKGYCRANHANHVQDSVDQEAEESRPSPSLVPVPYMSHVMSKLIKHKLPVIAFSETDPRTAVHETCAICLSCIDKRQEIRLPGNCSHLFHRECMDEWVDHGHGTCPLCRLKLLPAQNGKDPWREERIAYLFGEDWELDGF</sequence>
<dbReference type="AlphaFoldDB" id="B9RNL1"/>
<organism evidence="6 7">
    <name type="scientific">Ricinus communis</name>
    <name type="common">Castor bean</name>
    <dbReference type="NCBI Taxonomy" id="3988"/>
    <lineage>
        <taxon>Eukaryota</taxon>
        <taxon>Viridiplantae</taxon>
        <taxon>Streptophyta</taxon>
        <taxon>Embryophyta</taxon>
        <taxon>Tracheophyta</taxon>
        <taxon>Spermatophyta</taxon>
        <taxon>Magnoliopsida</taxon>
        <taxon>eudicotyledons</taxon>
        <taxon>Gunneridae</taxon>
        <taxon>Pentapetalae</taxon>
        <taxon>rosids</taxon>
        <taxon>fabids</taxon>
        <taxon>Malpighiales</taxon>
        <taxon>Euphorbiaceae</taxon>
        <taxon>Acalyphoideae</taxon>
        <taxon>Acalypheae</taxon>
        <taxon>Ricinus</taxon>
    </lineage>
</organism>
<keyword evidence="7" id="KW-1185">Reference proteome</keyword>
<dbReference type="PROSITE" id="PS50089">
    <property type="entry name" value="ZF_RING_2"/>
    <property type="match status" value="1"/>
</dbReference>
<dbReference type="InterPro" id="IPR013083">
    <property type="entry name" value="Znf_RING/FYVE/PHD"/>
</dbReference>
<evidence type="ECO:0000256" key="3">
    <source>
        <dbReference type="ARBA" id="ARBA00022833"/>
    </source>
</evidence>
<evidence type="ECO:0000256" key="2">
    <source>
        <dbReference type="ARBA" id="ARBA00022771"/>
    </source>
</evidence>
<evidence type="ECO:0000313" key="7">
    <source>
        <dbReference type="Proteomes" id="UP000008311"/>
    </source>
</evidence>
<dbReference type="EMBL" id="EQ973790">
    <property type="protein sequence ID" value="EEF47066.1"/>
    <property type="molecule type" value="Genomic_DNA"/>
</dbReference>
<name>B9RNL1_RICCO</name>
<proteinExistence type="predicted"/>
<dbReference type="PANTHER" id="PTHR45969:SF22">
    <property type="entry name" value="E3 UBIQUITIN-PROTEIN LIGASE RHA1B-LIKE"/>
    <property type="match status" value="1"/>
</dbReference>
<dbReference type="InterPro" id="IPR011016">
    <property type="entry name" value="Znf_RING-CH"/>
</dbReference>
<keyword evidence="1" id="KW-0479">Metal-binding</keyword>
<evidence type="ECO:0000313" key="6">
    <source>
        <dbReference type="EMBL" id="EEF47066.1"/>
    </source>
</evidence>
<dbReference type="PANTHER" id="PTHR45969">
    <property type="entry name" value="RING ZINC FINGER PROTEIN-RELATED"/>
    <property type="match status" value="1"/>
</dbReference>
<dbReference type="KEGG" id="rcu:8285501"/>
<dbReference type="SUPFAM" id="SSF57850">
    <property type="entry name" value="RING/U-box"/>
    <property type="match status" value="1"/>
</dbReference>
<dbReference type="SMART" id="SM00744">
    <property type="entry name" value="RINGv"/>
    <property type="match status" value="1"/>
</dbReference>
<reference evidence="7" key="1">
    <citation type="journal article" date="2010" name="Nat. Biotechnol.">
        <title>Draft genome sequence of the oilseed species Ricinus communis.</title>
        <authorList>
            <person name="Chan A.P."/>
            <person name="Crabtree J."/>
            <person name="Zhao Q."/>
            <person name="Lorenzi H."/>
            <person name="Orvis J."/>
            <person name="Puiu D."/>
            <person name="Melake-Berhan A."/>
            <person name="Jones K.M."/>
            <person name="Redman J."/>
            <person name="Chen G."/>
            <person name="Cahoon E.B."/>
            <person name="Gedil M."/>
            <person name="Stanke M."/>
            <person name="Haas B.J."/>
            <person name="Wortman J.R."/>
            <person name="Fraser-Liggett C.M."/>
            <person name="Ravel J."/>
            <person name="Rabinowicz P.D."/>
        </authorList>
    </citation>
    <scope>NUCLEOTIDE SEQUENCE [LARGE SCALE GENOMIC DNA]</scope>
    <source>
        <strain evidence="7">cv. Hale</strain>
    </source>
</reference>
<evidence type="ECO:0000256" key="1">
    <source>
        <dbReference type="ARBA" id="ARBA00022723"/>
    </source>
</evidence>
<evidence type="ECO:0000259" key="5">
    <source>
        <dbReference type="PROSITE" id="PS50089"/>
    </source>
</evidence>
<dbReference type="Pfam" id="PF13639">
    <property type="entry name" value="zf-RING_2"/>
    <property type="match status" value="1"/>
</dbReference>
<dbReference type="GO" id="GO:0008270">
    <property type="term" value="F:zinc ion binding"/>
    <property type="evidence" value="ECO:0007669"/>
    <property type="project" value="UniProtKB-KW"/>
</dbReference>
<dbReference type="eggNOG" id="KOG0800">
    <property type="taxonomic scope" value="Eukaryota"/>
</dbReference>
<protein>
    <submittedName>
        <fullName evidence="6">Protein binding protein, putative</fullName>
    </submittedName>
</protein>
<dbReference type="OrthoDB" id="8062037at2759"/>
<dbReference type="GO" id="GO:0061630">
    <property type="term" value="F:ubiquitin protein ligase activity"/>
    <property type="evidence" value="ECO:0000318"/>
    <property type="project" value="GO_Central"/>
</dbReference>
<accession>B9RNL1</accession>
<feature type="domain" description="RING-type" evidence="5">
    <location>
        <begin position="91"/>
        <end position="134"/>
    </location>
</feature>
<dbReference type="InterPro" id="IPR001841">
    <property type="entry name" value="Znf_RING"/>
</dbReference>
<evidence type="ECO:0000256" key="4">
    <source>
        <dbReference type="PROSITE-ProRule" id="PRU00175"/>
    </source>
</evidence>
<keyword evidence="3" id="KW-0862">Zinc</keyword>
<dbReference type="InParanoid" id="B9RNL1"/>
<keyword evidence="2 4" id="KW-0863">Zinc-finger</keyword>
<dbReference type="Proteomes" id="UP000008311">
    <property type="component" value="Unassembled WGS sequence"/>
</dbReference>
<dbReference type="SMART" id="SM00184">
    <property type="entry name" value="RING"/>
    <property type="match status" value="1"/>
</dbReference>